<gene>
    <name evidence="2" type="ORF">PFAG_01517</name>
</gene>
<dbReference type="Pfam" id="PF13367">
    <property type="entry name" value="PrsW-protease"/>
    <property type="match status" value="1"/>
</dbReference>
<proteinExistence type="predicted"/>
<keyword evidence="1" id="KW-0812">Transmembrane</keyword>
<feature type="transmembrane region" description="Helical" evidence="1">
    <location>
        <begin position="308"/>
        <end position="329"/>
    </location>
</feature>
<organism evidence="2">
    <name type="scientific">Plasmodium falciparum Santa Lucia</name>
    <dbReference type="NCBI Taxonomy" id="478859"/>
    <lineage>
        <taxon>Eukaryota</taxon>
        <taxon>Sar</taxon>
        <taxon>Alveolata</taxon>
        <taxon>Apicomplexa</taxon>
        <taxon>Aconoidasida</taxon>
        <taxon>Haemosporida</taxon>
        <taxon>Plasmodiidae</taxon>
        <taxon>Plasmodium</taxon>
        <taxon>Plasmodium (Laverania)</taxon>
    </lineage>
</organism>
<dbReference type="InterPro" id="IPR026898">
    <property type="entry name" value="PrsW"/>
</dbReference>
<dbReference type="OrthoDB" id="392543at2759"/>
<keyword evidence="1" id="KW-0472">Membrane</keyword>
<feature type="transmembrane region" description="Helical" evidence="1">
    <location>
        <begin position="27"/>
        <end position="46"/>
    </location>
</feature>
<dbReference type="Proteomes" id="UP000030666">
    <property type="component" value="Unassembled WGS sequence"/>
</dbReference>
<evidence type="ECO:0000313" key="2">
    <source>
        <dbReference type="EMBL" id="EUT89364.1"/>
    </source>
</evidence>
<feature type="transmembrane region" description="Helical" evidence="1">
    <location>
        <begin position="225"/>
        <end position="248"/>
    </location>
</feature>
<reference evidence="2" key="1">
    <citation type="submission" date="2013-02" db="EMBL/GenBank/DDBJ databases">
        <title>The Genome Sequence of Plasmodium falciparum Santa Lucia.</title>
        <authorList>
            <consortium name="The Broad Institute Genome Sequencing Platform"/>
            <consortium name="The Broad Institute Genome Sequencing Center for Infectious Disease"/>
            <person name="Neafsey D."/>
            <person name="Cheeseman I."/>
            <person name="Volkman S."/>
            <person name="Adams J."/>
            <person name="Walker B."/>
            <person name="Young S.K."/>
            <person name="Zeng Q."/>
            <person name="Gargeya S."/>
            <person name="Fitzgerald M."/>
            <person name="Haas B."/>
            <person name="Abouelleil A."/>
            <person name="Alvarado L."/>
            <person name="Arachchi H.M."/>
            <person name="Berlin A.M."/>
            <person name="Chapman S.B."/>
            <person name="Dewar J."/>
            <person name="Goldberg J."/>
            <person name="Griggs A."/>
            <person name="Gujja S."/>
            <person name="Hansen M."/>
            <person name="Howarth C."/>
            <person name="Imamovic A."/>
            <person name="Larimer J."/>
            <person name="McCowan C."/>
            <person name="Murphy C."/>
            <person name="Neiman D."/>
            <person name="Pearson M."/>
            <person name="Priest M."/>
            <person name="Roberts A."/>
            <person name="Saif S."/>
            <person name="Shea T."/>
            <person name="Sisk P."/>
            <person name="Sykes S."/>
            <person name="Wortman J."/>
            <person name="Nusbaum C."/>
            <person name="Birren B."/>
        </authorList>
    </citation>
    <scope>NUCLEOTIDE SEQUENCE [LARGE SCALE GENOMIC DNA]</scope>
    <source>
        <strain evidence="2">Santa Lucia</strain>
    </source>
</reference>
<dbReference type="AlphaFoldDB" id="W7FMA6"/>
<dbReference type="GO" id="GO:0008233">
    <property type="term" value="F:peptidase activity"/>
    <property type="evidence" value="ECO:0007669"/>
    <property type="project" value="InterPro"/>
</dbReference>
<evidence type="ECO:0000256" key="1">
    <source>
        <dbReference type="SAM" id="Phobius"/>
    </source>
</evidence>
<feature type="transmembrane region" description="Helical" evidence="1">
    <location>
        <begin position="138"/>
        <end position="156"/>
    </location>
</feature>
<evidence type="ECO:0008006" key="3">
    <source>
        <dbReference type="Google" id="ProtNLM"/>
    </source>
</evidence>
<keyword evidence="1" id="KW-1133">Transmembrane helix</keyword>
<sequence length="372" mass="44798">MQYELLINNYNEDEHKDNTDRLSFMKFIRFLYCCFSVMLLIGFSCITNGNRGIGFLLFSFFPSFFYLYMLEKIRMRLLTYFPFFKKIQREISFVHVIEMVLYGSIISVIFASVLEYVLSFYFFYFSTMCFTNEVKRSLYFAYSIIIIPMLFVYINIPHYKNEYKELPLVNESHILEDPNYEEGENVQEYRRTKLQYIIVNDELEYIFFSLCSSAGLSLHFYICQIYIFCIIHIYIAFYFIFFYIWNILWGSSFSSTENLFYSTQTTKDNFFCIIILRNLICVLFHMCCTGISSYNIYNYVNHKYKKGCFLRCVYILGSLFSSSLFHAVYDYTIYFSSMNIPSYQIIFLKILFTYSFISILLMFFFSVIRNMI</sequence>
<feature type="transmembrane region" description="Helical" evidence="1">
    <location>
        <begin position="268"/>
        <end position="296"/>
    </location>
</feature>
<protein>
    <recommendedName>
        <fullName evidence="3">Protease</fullName>
    </recommendedName>
</protein>
<feature type="transmembrane region" description="Helical" evidence="1">
    <location>
        <begin position="52"/>
        <end position="70"/>
    </location>
</feature>
<feature type="transmembrane region" description="Helical" evidence="1">
    <location>
        <begin position="91"/>
        <end position="118"/>
    </location>
</feature>
<name>W7FMA6_PLAFA</name>
<feature type="transmembrane region" description="Helical" evidence="1">
    <location>
        <begin position="341"/>
        <end position="368"/>
    </location>
</feature>
<dbReference type="EMBL" id="KE123485">
    <property type="protein sequence ID" value="EUT89364.1"/>
    <property type="molecule type" value="Genomic_DNA"/>
</dbReference>
<accession>W7FMA6</accession>